<evidence type="ECO:0000259" key="1">
    <source>
        <dbReference type="Pfam" id="PF00696"/>
    </source>
</evidence>
<name>A0A183TQI3_SCHSO</name>
<dbReference type="OrthoDB" id="1934954at2759"/>
<organism evidence="4">
    <name type="scientific">Schistocephalus solidus</name>
    <name type="common">Tapeworm</name>
    <dbReference type="NCBI Taxonomy" id="70667"/>
    <lineage>
        <taxon>Eukaryota</taxon>
        <taxon>Metazoa</taxon>
        <taxon>Spiralia</taxon>
        <taxon>Lophotrochozoa</taxon>
        <taxon>Platyhelminthes</taxon>
        <taxon>Cestoda</taxon>
        <taxon>Eucestoda</taxon>
        <taxon>Diphyllobothriidea</taxon>
        <taxon>Diphyllobothriidae</taxon>
        <taxon>Schistocephalus</taxon>
    </lineage>
</organism>
<evidence type="ECO:0000313" key="4">
    <source>
        <dbReference type="WBParaSite" id="SSLN_0001944101-mRNA-1"/>
    </source>
</evidence>
<keyword evidence="3" id="KW-1185">Reference proteome</keyword>
<dbReference type="SUPFAM" id="SSF53633">
    <property type="entry name" value="Carbamate kinase-like"/>
    <property type="match status" value="1"/>
</dbReference>
<dbReference type="InterPro" id="IPR036393">
    <property type="entry name" value="AceGlu_kinase-like_sf"/>
</dbReference>
<dbReference type="PANTHER" id="PTHR11063:SF8">
    <property type="entry name" value="DELTA-1-PYRROLINE-5-CARBOXYLATE SYNTHASE"/>
    <property type="match status" value="1"/>
</dbReference>
<dbReference type="STRING" id="70667.A0A183TQI3"/>
<feature type="domain" description="Aspartate/glutamate/uridylate kinase" evidence="1">
    <location>
        <begin position="166"/>
        <end position="247"/>
    </location>
</feature>
<dbReference type="Pfam" id="PF00696">
    <property type="entry name" value="AA_kinase"/>
    <property type="match status" value="2"/>
</dbReference>
<reference evidence="2 3" key="2">
    <citation type="submission" date="2018-11" db="EMBL/GenBank/DDBJ databases">
        <authorList>
            <consortium name="Pathogen Informatics"/>
        </authorList>
    </citation>
    <scope>NUCLEOTIDE SEQUENCE [LARGE SCALE GENOMIC DNA]</scope>
    <source>
        <strain evidence="2 3">NST_G2</strain>
    </source>
</reference>
<dbReference type="PANTHER" id="PTHR11063">
    <property type="entry name" value="GLUTAMATE SEMIALDEHYDE DEHYDROGENASE"/>
    <property type="match status" value="1"/>
</dbReference>
<dbReference type="AlphaFoldDB" id="A0A183TQI3"/>
<dbReference type="Gene3D" id="3.40.1160.10">
    <property type="entry name" value="Acetylglutamate kinase-like"/>
    <property type="match status" value="2"/>
</dbReference>
<accession>A0A183TQI3</accession>
<reference evidence="4" key="1">
    <citation type="submission" date="2016-06" db="UniProtKB">
        <authorList>
            <consortium name="WormBaseParasite"/>
        </authorList>
    </citation>
    <scope>IDENTIFICATION</scope>
</reference>
<dbReference type="InterPro" id="IPR001048">
    <property type="entry name" value="Asp/Glu/Uridylate_kinase"/>
</dbReference>
<proteinExistence type="predicted"/>
<evidence type="ECO:0000313" key="2">
    <source>
        <dbReference type="EMBL" id="VDM05117.1"/>
    </source>
</evidence>
<protein>
    <submittedName>
        <fullName evidence="4">AA_kinase domain-containing protein</fullName>
    </submittedName>
</protein>
<feature type="domain" description="Aspartate/glutamate/uridylate kinase" evidence="1">
    <location>
        <begin position="63"/>
        <end position="156"/>
    </location>
</feature>
<dbReference type="Proteomes" id="UP000275846">
    <property type="component" value="Unassembled WGS sequence"/>
</dbReference>
<dbReference type="GO" id="GO:0004350">
    <property type="term" value="F:glutamate-5-semialdehyde dehydrogenase activity"/>
    <property type="evidence" value="ECO:0007669"/>
    <property type="project" value="TreeGrafter"/>
</dbReference>
<gene>
    <name evidence="2" type="ORF">SSLN_LOCUS18731</name>
</gene>
<evidence type="ECO:0000313" key="3">
    <source>
        <dbReference type="Proteomes" id="UP000275846"/>
    </source>
</evidence>
<dbReference type="WBParaSite" id="SSLN_0001944101-mRNA-1">
    <property type="protein sequence ID" value="SSLN_0001944101-mRNA-1"/>
    <property type="gene ID" value="SSLN_0001944101"/>
</dbReference>
<sequence>MRDDDEKLIKKFSNRALLEGGQTGNSRIGRRTIWRFCECHLRGITFSTQRRPSQTRSELAKSKRIVVKLGSAVVANGGPRGIALGRVANIVEQIAELSKLGHECTLVTSGAVAIGKGHLENAPKGATAALGMSKLVSLYSQLFAHCGLESAVVDRLTSTTAPLMRDNDALAARLAVDIKADLLVLGTRVNGLHTAPPETPSAQALTEYSVSIEPSVGNASSLITYGTCSGLGTGGMEAKVAAAEWSVRQVRSPFQLLVTYKCICLVQ</sequence>
<dbReference type="EMBL" id="UYSU01045109">
    <property type="protein sequence ID" value="VDM05117.1"/>
    <property type="molecule type" value="Genomic_DNA"/>
</dbReference>